<sequence length="89" mass="9943">MSAHEVLLDRCLLLKVDSEPLRTSMPTPGFEPGTSGLDATDLVTQPSCLGDMLRRQVRNDVRGDDLFVLDAFRLHSFLPLSVECDPMFH</sequence>
<feature type="non-terminal residue" evidence="1">
    <location>
        <position position="89"/>
    </location>
</feature>
<proteinExistence type="predicted"/>
<gene>
    <name evidence="1" type="ORF">AVEN_195215_1</name>
</gene>
<organism evidence="1 2">
    <name type="scientific">Araneus ventricosus</name>
    <name type="common">Orbweaver spider</name>
    <name type="synonym">Epeira ventricosa</name>
    <dbReference type="NCBI Taxonomy" id="182803"/>
    <lineage>
        <taxon>Eukaryota</taxon>
        <taxon>Metazoa</taxon>
        <taxon>Ecdysozoa</taxon>
        <taxon>Arthropoda</taxon>
        <taxon>Chelicerata</taxon>
        <taxon>Arachnida</taxon>
        <taxon>Araneae</taxon>
        <taxon>Araneomorphae</taxon>
        <taxon>Entelegynae</taxon>
        <taxon>Araneoidea</taxon>
        <taxon>Araneidae</taxon>
        <taxon>Araneus</taxon>
    </lineage>
</organism>
<keyword evidence="2" id="KW-1185">Reference proteome</keyword>
<accession>A0A4Y2HUP8</accession>
<dbReference type="AlphaFoldDB" id="A0A4Y2HUP8"/>
<dbReference type="EMBL" id="BGPR01183135">
    <property type="protein sequence ID" value="GBM68749.1"/>
    <property type="molecule type" value="Genomic_DNA"/>
</dbReference>
<comment type="caution">
    <text evidence="1">The sequence shown here is derived from an EMBL/GenBank/DDBJ whole genome shotgun (WGS) entry which is preliminary data.</text>
</comment>
<reference evidence="1 2" key="1">
    <citation type="journal article" date="2019" name="Sci. Rep.">
        <title>Orb-weaving spider Araneus ventricosus genome elucidates the spidroin gene catalogue.</title>
        <authorList>
            <person name="Kono N."/>
            <person name="Nakamura H."/>
            <person name="Ohtoshi R."/>
            <person name="Moran D.A.P."/>
            <person name="Shinohara A."/>
            <person name="Yoshida Y."/>
            <person name="Fujiwara M."/>
            <person name="Mori M."/>
            <person name="Tomita M."/>
            <person name="Arakawa K."/>
        </authorList>
    </citation>
    <scope>NUCLEOTIDE SEQUENCE [LARGE SCALE GENOMIC DNA]</scope>
</reference>
<evidence type="ECO:0000313" key="2">
    <source>
        <dbReference type="Proteomes" id="UP000499080"/>
    </source>
</evidence>
<name>A0A4Y2HUP8_ARAVE</name>
<protein>
    <submittedName>
        <fullName evidence="1">Uncharacterized protein</fullName>
    </submittedName>
</protein>
<dbReference type="Proteomes" id="UP000499080">
    <property type="component" value="Unassembled WGS sequence"/>
</dbReference>
<evidence type="ECO:0000313" key="1">
    <source>
        <dbReference type="EMBL" id="GBM68749.1"/>
    </source>
</evidence>